<keyword evidence="1" id="KW-0808">Transferase</keyword>
<evidence type="ECO:0000256" key="1">
    <source>
        <dbReference type="RuleBase" id="RU361155"/>
    </source>
</evidence>
<sequence>MHCQRPTSRLFLGTALLGGACLLTLLSLYGYRYGGAWPFLDELSVPRKVFSALPRTFLPDYKNPCWYEEVNKKDVNPLERWQKRVLHNGTRHFLFRCLPYFYIIGMPKCGTTDLYYRICKHPDVFRGKKEPHWWAKTRNQRLARYLKYFEEAAWAIRTRTTKSLTSAGQEINYHGAITGDGSPSTIWGNGNWRVHQWDTPNNEPPILLANLLHAVQPHAKFILTLRNPTDRLYSEYLFFSGGFRSNKSATDFHERVNFAIGIFTNCLKNNSVRSCAYEPNLPATRTVRLRLGLYEVYLRDWLSIFARDQILVQRLEDYSKDLRSTITEVFKFLDLGPIKKKADQGAIYTSNAKRSQTWRYGNIGQMLPKTRKILNKFYEPYNQRLAVLLNDTDFLWQ</sequence>
<dbReference type="PANTHER" id="PTHR15723:SF0">
    <property type="entry name" value="CARBOHYDRATE SULFOTRANSFERASE 15"/>
    <property type="match status" value="1"/>
</dbReference>
<dbReference type="GO" id="GO:0019319">
    <property type="term" value="P:hexose biosynthetic process"/>
    <property type="evidence" value="ECO:0007669"/>
    <property type="project" value="TreeGrafter"/>
</dbReference>
<evidence type="ECO:0000313" key="4">
    <source>
        <dbReference type="RefSeq" id="XP_019629578.1"/>
    </source>
</evidence>
<dbReference type="KEGG" id="bbel:109473883"/>
<dbReference type="InterPro" id="IPR052654">
    <property type="entry name" value="CS_Sulfotransferase"/>
</dbReference>
<dbReference type="SUPFAM" id="SSF52540">
    <property type="entry name" value="P-loop containing nucleoside triphosphate hydrolases"/>
    <property type="match status" value="1"/>
</dbReference>
<name>A0A6P4YZ52_BRABE</name>
<gene>
    <name evidence="4" type="primary">LOC109473883</name>
</gene>
<dbReference type="Gene3D" id="3.40.50.300">
    <property type="entry name" value="P-loop containing nucleotide triphosphate hydrolases"/>
    <property type="match status" value="1"/>
</dbReference>
<evidence type="ECO:0000313" key="3">
    <source>
        <dbReference type="Proteomes" id="UP000515135"/>
    </source>
</evidence>
<dbReference type="Proteomes" id="UP000515135">
    <property type="component" value="Unplaced"/>
</dbReference>
<dbReference type="RefSeq" id="XP_019629578.1">
    <property type="nucleotide sequence ID" value="XM_019774019.1"/>
</dbReference>
<organism evidence="3 4">
    <name type="scientific">Branchiostoma belcheri</name>
    <name type="common">Amphioxus</name>
    <dbReference type="NCBI Taxonomy" id="7741"/>
    <lineage>
        <taxon>Eukaryota</taxon>
        <taxon>Metazoa</taxon>
        <taxon>Chordata</taxon>
        <taxon>Cephalochordata</taxon>
        <taxon>Leptocardii</taxon>
        <taxon>Amphioxiformes</taxon>
        <taxon>Branchiostomatidae</taxon>
        <taxon>Branchiostoma</taxon>
    </lineage>
</organism>
<dbReference type="OrthoDB" id="8068875at2759"/>
<dbReference type="PANTHER" id="PTHR15723">
    <property type="entry name" value="CARBOHYDRATE SULFOTRANSFERASE 15"/>
    <property type="match status" value="1"/>
</dbReference>
<reference evidence="4" key="1">
    <citation type="submission" date="2025-08" db="UniProtKB">
        <authorList>
            <consortium name="RefSeq"/>
        </authorList>
    </citation>
    <scope>IDENTIFICATION</scope>
    <source>
        <tissue evidence="4">Gonad</tissue>
    </source>
</reference>
<dbReference type="GeneID" id="109473883"/>
<dbReference type="Pfam" id="PF00685">
    <property type="entry name" value="Sulfotransfer_1"/>
    <property type="match status" value="1"/>
</dbReference>
<proteinExistence type="inferred from homology"/>
<evidence type="ECO:0000259" key="2">
    <source>
        <dbReference type="Pfam" id="PF00685"/>
    </source>
</evidence>
<dbReference type="GO" id="GO:0050659">
    <property type="term" value="F:N-acetylgalactosamine 4-sulfate 6-O-sulfotransferase activity"/>
    <property type="evidence" value="ECO:0007669"/>
    <property type="project" value="TreeGrafter"/>
</dbReference>
<keyword evidence="3" id="KW-1185">Reference proteome</keyword>
<dbReference type="InterPro" id="IPR027417">
    <property type="entry name" value="P-loop_NTPase"/>
</dbReference>
<dbReference type="InterPro" id="IPR000863">
    <property type="entry name" value="Sulfotransferase_dom"/>
</dbReference>
<dbReference type="PROSITE" id="PS51257">
    <property type="entry name" value="PROKAR_LIPOPROTEIN"/>
    <property type="match status" value="1"/>
</dbReference>
<comment type="similarity">
    <text evidence="1">Belongs to the sulfotransferase 1 family.</text>
</comment>
<protein>
    <recommendedName>
        <fullName evidence="1">Sulfotransferase</fullName>
        <ecNumber evidence="1">2.8.2.-</ecNumber>
    </recommendedName>
</protein>
<feature type="domain" description="Sulfotransferase" evidence="2">
    <location>
        <begin position="102"/>
        <end position="336"/>
    </location>
</feature>
<dbReference type="EC" id="2.8.2.-" evidence="1"/>
<accession>A0A6P4YZ52</accession>
<dbReference type="AlphaFoldDB" id="A0A6P4YZ52"/>